<proteinExistence type="predicted"/>
<protein>
    <recommendedName>
        <fullName evidence="1">Gp5/Type VI secretion system Vgr protein OB-fold domain-containing protein</fullName>
    </recommendedName>
</protein>
<dbReference type="SUPFAM" id="SSF69255">
    <property type="entry name" value="gp5 N-terminal domain-like"/>
    <property type="match status" value="1"/>
</dbReference>
<reference evidence="2 3" key="1">
    <citation type="submission" date="2019-06" db="EMBL/GenBank/DDBJ databases">
        <title>Pseudomonas bimorpha sp. nov. isolated from bovine raw milk and skim milk concentrate.</title>
        <authorList>
            <person name="Hofmann K."/>
            <person name="Huptas C."/>
            <person name="Doll E."/>
            <person name="Scherer S."/>
            <person name="Wenning M."/>
        </authorList>
    </citation>
    <scope>NUCLEOTIDE SEQUENCE [LARGE SCALE GENOMIC DNA]</scope>
    <source>
        <strain evidence="2 3">DSM 108989</strain>
    </source>
</reference>
<dbReference type="Pfam" id="PF04717">
    <property type="entry name" value="Phage_base_V"/>
    <property type="match status" value="1"/>
</dbReference>
<comment type="caution">
    <text evidence="2">The sequence shown here is derived from an EMBL/GenBank/DDBJ whole genome shotgun (WGS) entry which is preliminary data.</text>
</comment>
<name>A0ABY3GK45_9PSED</name>
<keyword evidence="3" id="KW-1185">Reference proteome</keyword>
<sequence length="528" mass="58164">MNPLPPQILCAGKVLENFVAVRVEIRRSVQWIPEASIVLQRPKGSKTTWWKECSALAAKCMPGEELTIKEGSLEVFKGLIVEQSVVFKDKEFRLLVKHPLQRLVNTLRSQVFQDQDDGQIISGVLKEHGVSATTSQMTTKHPQMIQWDCSDWQFLQSRLAAYPVWLIPTRDKVECRPPALGGKTHVVKAVSDDPKKEVKVEDAQWRFSNDVQSAGVTLQYWDVDQQKLSTAVTGKAKAIGDGALATAIKPLSAKHGLALKQSVWSVNSEAQALADARQLAQVAAGIQVWLRVREYAGEGEITLKYELGDTLELSGFGSGFSGKGVISMLEHTWVRGNWTCVVATGMPLVQAQDGASLPRNTRPIIGVVQPYQKDSRGLNRLPIKIPMLGVEKPLFARMGSPYASKDMGLCLYPEAYDEVIVTFVDDDPRYPLILGALHNPKNKAPFEPSQDNALKGFQYVSDGKKHSWLFDLKKGAFNLINDQNSLAMDATGVVVHGAKKLELTGDQSNLAMETSGIVIKGPKIDLTQ</sequence>
<dbReference type="Gene3D" id="3.55.50.10">
    <property type="entry name" value="Baseplate protein-like domains"/>
    <property type="match status" value="1"/>
</dbReference>
<evidence type="ECO:0000259" key="1">
    <source>
        <dbReference type="Pfam" id="PF04717"/>
    </source>
</evidence>
<feature type="domain" description="Gp5/Type VI secretion system Vgr protein OB-fold" evidence="1">
    <location>
        <begin position="365"/>
        <end position="438"/>
    </location>
</feature>
<dbReference type="InterPro" id="IPR037026">
    <property type="entry name" value="Vgr_OB-fold_dom_sf"/>
</dbReference>
<accession>A0ABY3GK45</accession>
<dbReference type="RefSeq" id="WP_146383563.1">
    <property type="nucleotide sequence ID" value="NZ_VFIO01000001.1"/>
</dbReference>
<gene>
    <name evidence="2" type="ORF">FJD38_00105</name>
</gene>
<dbReference type="Gene3D" id="2.40.50.230">
    <property type="entry name" value="Gp5 N-terminal domain"/>
    <property type="match status" value="1"/>
</dbReference>
<evidence type="ECO:0000313" key="2">
    <source>
        <dbReference type="EMBL" id="TWR92059.1"/>
    </source>
</evidence>
<dbReference type="Proteomes" id="UP000318428">
    <property type="component" value="Unassembled WGS sequence"/>
</dbReference>
<dbReference type="SUPFAM" id="SSF69279">
    <property type="entry name" value="Phage tail proteins"/>
    <property type="match status" value="1"/>
</dbReference>
<organism evidence="2 3">
    <name type="scientific">Pseudomonas saxonica</name>
    <dbReference type="NCBI Taxonomy" id="2600598"/>
    <lineage>
        <taxon>Bacteria</taxon>
        <taxon>Pseudomonadati</taxon>
        <taxon>Pseudomonadota</taxon>
        <taxon>Gammaproteobacteria</taxon>
        <taxon>Pseudomonadales</taxon>
        <taxon>Pseudomonadaceae</taxon>
        <taxon>Pseudomonas</taxon>
    </lineage>
</organism>
<dbReference type="EMBL" id="VFIO01000001">
    <property type="protein sequence ID" value="TWR92059.1"/>
    <property type="molecule type" value="Genomic_DNA"/>
</dbReference>
<dbReference type="Pfam" id="PF05954">
    <property type="entry name" value="Phage_GPD"/>
    <property type="match status" value="1"/>
</dbReference>
<dbReference type="InterPro" id="IPR006531">
    <property type="entry name" value="Gp5/Vgr_OB"/>
</dbReference>
<evidence type="ECO:0000313" key="3">
    <source>
        <dbReference type="Proteomes" id="UP000318428"/>
    </source>
</evidence>